<dbReference type="GO" id="GO:0009236">
    <property type="term" value="P:cobalamin biosynthetic process"/>
    <property type="evidence" value="ECO:0007669"/>
    <property type="project" value="UniProtKB-UniPathway"/>
</dbReference>
<keyword evidence="3" id="KW-0560">Oxidoreductase</keyword>
<keyword evidence="5" id="KW-1185">Reference proteome</keyword>
<dbReference type="InterPro" id="IPR003723">
    <property type="entry name" value="Precorrin-6x_reduct"/>
</dbReference>
<evidence type="ECO:0000256" key="1">
    <source>
        <dbReference type="ARBA" id="ARBA00004953"/>
    </source>
</evidence>
<evidence type="ECO:0000256" key="2">
    <source>
        <dbReference type="ARBA" id="ARBA00022573"/>
    </source>
</evidence>
<dbReference type="PANTHER" id="PTHR36925">
    <property type="entry name" value="COBALT-PRECORRIN-6A REDUCTASE"/>
    <property type="match status" value="1"/>
</dbReference>
<dbReference type="Pfam" id="PF02571">
    <property type="entry name" value="CbiJ"/>
    <property type="match status" value="1"/>
</dbReference>
<gene>
    <name evidence="4" type="ORF">EubceDRAFT1_0340</name>
</gene>
<accession>I5AQX7</accession>
<dbReference type="PROSITE" id="PS51014">
    <property type="entry name" value="COBK_CBIJ"/>
    <property type="match status" value="1"/>
</dbReference>
<evidence type="ECO:0000313" key="4">
    <source>
        <dbReference type="EMBL" id="EIM56200.1"/>
    </source>
</evidence>
<proteinExistence type="predicted"/>
<name>I5AQX7_EUBC6</name>
<keyword evidence="2" id="KW-0169">Cobalamin biosynthesis</keyword>
<protein>
    <submittedName>
        <fullName evidence="4">Precorrin-6x reductase</fullName>
    </submittedName>
</protein>
<dbReference type="NCBIfam" id="TIGR00715">
    <property type="entry name" value="precor6x_red"/>
    <property type="match status" value="1"/>
</dbReference>
<evidence type="ECO:0000256" key="3">
    <source>
        <dbReference type="ARBA" id="ARBA00023002"/>
    </source>
</evidence>
<dbReference type="AlphaFoldDB" id="I5AQX7"/>
<comment type="pathway">
    <text evidence="1">Cofactor biosynthesis; adenosylcobalamin biosynthesis.</text>
</comment>
<dbReference type="Proteomes" id="UP000005753">
    <property type="component" value="Chromosome"/>
</dbReference>
<dbReference type="UniPathway" id="UPA00148"/>
<dbReference type="OrthoDB" id="9780707at2"/>
<dbReference type="HOGENOM" id="CLU_068627_0_0_9"/>
<dbReference type="eggNOG" id="COG2099">
    <property type="taxonomic scope" value="Bacteria"/>
</dbReference>
<sequence length="283" mass="30815">MFEIILFAGTSEGHRIADYLRQTAFKALILTATSYGKQLLLDSAGLTDESEMNSIEIRSGRLDQADIETLLRSESVPGALIIDATHPYAAAASENIRSACEVCERKYIRVLRNGLSNSPLVNSGSGTETTADETRASRLVFPDIPSAASYLNQTKGNVLVTTGSKELEAYTSITDYRTRLFARVLSLPSVVQKCSELGFEGKHLICMQGPFSRELNEAMIRHCQASYLVTKDTGVEGGFPEKEAAATVCNCTLIIISRPVSEEGISVETCIKKYLEFPGGLQL</sequence>
<dbReference type="STRING" id="633697.EubceDRAFT1_0340"/>
<reference evidence="4 5" key="1">
    <citation type="submission" date="2010-08" db="EMBL/GenBank/DDBJ databases">
        <authorList>
            <consortium name="US DOE Joint Genome Institute (JGI-PGF)"/>
            <person name="Lucas S."/>
            <person name="Copeland A."/>
            <person name="Lapidus A."/>
            <person name="Cheng J.-F."/>
            <person name="Bruce D."/>
            <person name="Goodwin L."/>
            <person name="Pitluck S."/>
            <person name="Land M.L."/>
            <person name="Hauser L."/>
            <person name="Chang Y.-J."/>
            <person name="Anderson I.J."/>
            <person name="Johnson E."/>
            <person name="Mulhopadhyay B."/>
            <person name="Kyrpides N."/>
            <person name="Woyke T.J."/>
        </authorList>
    </citation>
    <scope>NUCLEOTIDE SEQUENCE [LARGE SCALE GENOMIC DNA]</scope>
    <source>
        <strain evidence="4 5">6</strain>
    </source>
</reference>
<dbReference type="EMBL" id="CM001487">
    <property type="protein sequence ID" value="EIM56200.1"/>
    <property type="molecule type" value="Genomic_DNA"/>
</dbReference>
<organism evidence="4 5">
    <name type="scientific">Eubacterium cellulosolvens (strain ATCC 43171 / JCM 9499 / 6)</name>
    <name type="common">Cillobacterium cellulosolvens</name>
    <dbReference type="NCBI Taxonomy" id="633697"/>
    <lineage>
        <taxon>Bacteria</taxon>
        <taxon>Bacillati</taxon>
        <taxon>Bacillota</taxon>
        <taxon>Clostridia</taxon>
        <taxon>Eubacteriales</taxon>
        <taxon>Eubacteriaceae</taxon>
        <taxon>Eubacterium</taxon>
    </lineage>
</organism>
<evidence type="ECO:0000313" key="5">
    <source>
        <dbReference type="Proteomes" id="UP000005753"/>
    </source>
</evidence>
<dbReference type="PANTHER" id="PTHR36925:SF1">
    <property type="entry name" value="COBALT-PRECORRIN-6A REDUCTASE"/>
    <property type="match status" value="1"/>
</dbReference>
<reference evidence="4 5" key="2">
    <citation type="submission" date="2012-02" db="EMBL/GenBank/DDBJ databases">
        <title>Improved High-Quality Draft sequence of Eubacterium cellulosolvens 6.</title>
        <authorList>
            <consortium name="US DOE Joint Genome Institute"/>
            <person name="Lucas S."/>
            <person name="Han J."/>
            <person name="Lapidus A."/>
            <person name="Cheng J.-F."/>
            <person name="Goodwin L."/>
            <person name="Pitluck S."/>
            <person name="Peters L."/>
            <person name="Mikhailova N."/>
            <person name="Gu W."/>
            <person name="Detter J.C."/>
            <person name="Han C."/>
            <person name="Tapia R."/>
            <person name="Land M."/>
            <person name="Hauser L."/>
            <person name="Kyrpides N."/>
            <person name="Ivanova N."/>
            <person name="Pagani I."/>
            <person name="Johnson E."/>
            <person name="Mukhopadhyay B."/>
            <person name="Anderson I."/>
            <person name="Woyke T."/>
        </authorList>
    </citation>
    <scope>NUCLEOTIDE SEQUENCE [LARGE SCALE GENOMIC DNA]</scope>
    <source>
        <strain evidence="4 5">6</strain>
    </source>
</reference>
<dbReference type="GO" id="GO:0016994">
    <property type="term" value="F:precorrin-6A reductase activity"/>
    <property type="evidence" value="ECO:0007669"/>
    <property type="project" value="InterPro"/>
</dbReference>